<dbReference type="InterPro" id="IPR008630">
    <property type="entry name" value="Glyco_trans_34"/>
</dbReference>
<dbReference type="Proteomes" id="UP000604046">
    <property type="component" value="Unassembled WGS sequence"/>
</dbReference>
<feature type="compositionally biased region" description="Polar residues" evidence="4">
    <location>
        <begin position="18"/>
        <end position="27"/>
    </location>
</feature>
<protein>
    <submittedName>
        <fullName evidence="5">Uncharacterized protein</fullName>
    </submittedName>
</protein>
<evidence type="ECO:0000313" key="6">
    <source>
        <dbReference type="Proteomes" id="UP000604046"/>
    </source>
</evidence>
<sequence>MHVVQRKLADAKAEDGDSSQPSPQTSRAVCAYPPENPLPRYAASNHRAYAARHGYRYRLEQRQLAPERPPAWGKVRLLQQVLEEEPNVDWWLWFDCDTFFMNMSVTVDSLLYRYASAPGGLDASIHLLAAEDAAMLNTGAFLLRRSDWSRSFLRRVWGKQDSIWISHPWWENAAMIWDLLRFNSEKFRYDLRPDVYPKEVRILPQFEFNSYHPATAQTLHDTWMPGKFVLAFNGVLSNTSPGVVQALYGYYYELACELNRIPVVPVGREPADEGECLRRQEPLPWLQGAGYYASPAAYGREHRALATQQSRRDTDLLKVAVT</sequence>
<comment type="caution">
    <text evidence="5">The sequence shown here is derived from an EMBL/GenBank/DDBJ whole genome shotgun (WGS) entry which is preliminary data.</text>
</comment>
<evidence type="ECO:0000256" key="3">
    <source>
        <dbReference type="ARBA" id="ARBA00022679"/>
    </source>
</evidence>
<evidence type="ECO:0000256" key="1">
    <source>
        <dbReference type="ARBA" id="ARBA00005664"/>
    </source>
</evidence>
<dbReference type="InterPro" id="IPR029044">
    <property type="entry name" value="Nucleotide-diphossugar_trans"/>
</dbReference>
<dbReference type="OrthoDB" id="407658at2759"/>
<dbReference type="GO" id="GO:0000139">
    <property type="term" value="C:Golgi membrane"/>
    <property type="evidence" value="ECO:0007669"/>
    <property type="project" value="TreeGrafter"/>
</dbReference>
<dbReference type="AlphaFoldDB" id="A0A812MFM4"/>
<dbReference type="PANTHER" id="PTHR31306:SF4">
    <property type="entry name" value="ALPHA-1,2-GALACTOSYLTRANSFERASE"/>
    <property type="match status" value="1"/>
</dbReference>
<accession>A0A812MFM4</accession>
<dbReference type="EMBL" id="CAJNDS010001324">
    <property type="protein sequence ID" value="CAE7255507.1"/>
    <property type="molecule type" value="Genomic_DNA"/>
</dbReference>
<proteinExistence type="inferred from homology"/>
<reference evidence="5" key="1">
    <citation type="submission" date="2021-02" db="EMBL/GenBank/DDBJ databases">
        <authorList>
            <person name="Dougan E. K."/>
            <person name="Rhodes N."/>
            <person name="Thang M."/>
            <person name="Chan C."/>
        </authorList>
    </citation>
    <scope>NUCLEOTIDE SEQUENCE</scope>
</reference>
<dbReference type="Gene3D" id="3.90.550.10">
    <property type="entry name" value="Spore Coat Polysaccharide Biosynthesis Protein SpsA, Chain A"/>
    <property type="match status" value="1"/>
</dbReference>
<comment type="similarity">
    <text evidence="1">Belongs to the glycosyltransferase 34 family.</text>
</comment>
<dbReference type="GO" id="GO:0016757">
    <property type="term" value="F:glycosyltransferase activity"/>
    <property type="evidence" value="ECO:0007669"/>
    <property type="project" value="UniProtKB-KW"/>
</dbReference>
<dbReference type="Pfam" id="PF05637">
    <property type="entry name" value="Glyco_transf_34"/>
    <property type="match status" value="1"/>
</dbReference>
<name>A0A812MFM4_9DINO</name>
<evidence type="ECO:0000256" key="4">
    <source>
        <dbReference type="SAM" id="MobiDB-lite"/>
    </source>
</evidence>
<keyword evidence="3" id="KW-0808">Transferase</keyword>
<dbReference type="GO" id="GO:0006487">
    <property type="term" value="P:protein N-linked glycosylation"/>
    <property type="evidence" value="ECO:0007669"/>
    <property type="project" value="TreeGrafter"/>
</dbReference>
<evidence type="ECO:0000256" key="2">
    <source>
        <dbReference type="ARBA" id="ARBA00022676"/>
    </source>
</evidence>
<evidence type="ECO:0000313" key="5">
    <source>
        <dbReference type="EMBL" id="CAE7255507.1"/>
    </source>
</evidence>
<feature type="region of interest" description="Disordered" evidence="4">
    <location>
        <begin position="1"/>
        <end position="29"/>
    </location>
</feature>
<organism evidence="5 6">
    <name type="scientific">Symbiodinium natans</name>
    <dbReference type="NCBI Taxonomy" id="878477"/>
    <lineage>
        <taxon>Eukaryota</taxon>
        <taxon>Sar</taxon>
        <taxon>Alveolata</taxon>
        <taxon>Dinophyceae</taxon>
        <taxon>Suessiales</taxon>
        <taxon>Symbiodiniaceae</taxon>
        <taxon>Symbiodinium</taxon>
    </lineage>
</organism>
<keyword evidence="6" id="KW-1185">Reference proteome</keyword>
<gene>
    <name evidence="5" type="ORF">SNAT2548_LOCUS13020</name>
</gene>
<keyword evidence="2" id="KW-0328">Glycosyltransferase</keyword>
<dbReference type="PANTHER" id="PTHR31306">
    <property type="entry name" value="ALPHA-1,6-MANNOSYLTRANSFERASE MNN11-RELATED"/>
    <property type="match status" value="1"/>
</dbReference>